<feature type="compositionally biased region" description="Low complexity" evidence="18">
    <location>
        <begin position="815"/>
        <end position="824"/>
    </location>
</feature>
<feature type="compositionally biased region" description="Low complexity" evidence="18">
    <location>
        <begin position="836"/>
        <end position="850"/>
    </location>
</feature>
<comment type="similarity">
    <text evidence="2">Belongs to the polyprenol kinase family.</text>
</comment>
<evidence type="ECO:0000256" key="15">
    <source>
        <dbReference type="ARBA" id="ARBA00039024"/>
    </source>
</evidence>
<evidence type="ECO:0000256" key="14">
    <source>
        <dbReference type="ARBA" id="ARBA00024015"/>
    </source>
</evidence>
<dbReference type="Proteomes" id="UP000650467">
    <property type="component" value="Unassembled WGS sequence"/>
</dbReference>
<evidence type="ECO:0000256" key="6">
    <source>
        <dbReference type="ARBA" id="ARBA00022692"/>
    </source>
</evidence>
<keyword evidence="6" id="KW-0812">Transmembrane</keyword>
<comment type="pathway">
    <text evidence="14">Cofactor biosynthesis; tocopherol biosynthesis.</text>
</comment>
<dbReference type="PANTHER" id="PTHR32523:SF8">
    <property type="entry name" value="DOLICHOL KINASE"/>
    <property type="match status" value="1"/>
</dbReference>
<keyword evidence="21" id="KW-1185">Reference proteome</keyword>
<evidence type="ECO:0000313" key="21">
    <source>
        <dbReference type="Proteomes" id="UP000650467"/>
    </source>
</evidence>
<organism evidence="20 21">
    <name type="scientific">Chlamydomonas incerta</name>
    <dbReference type="NCBI Taxonomy" id="51695"/>
    <lineage>
        <taxon>Eukaryota</taxon>
        <taxon>Viridiplantae</taxon>
        <taxon>Chlorophyta</taxon>
        <taxon>core chlorophytes</taxon>
        <taxon>Chlorophyceae</taxon>
        <taxon>CS clade</taxon>
        <taxon>Chlamydomonadales</taxon>
        <taxon>Chlamydomonadaceae</taxon>
        <taxon>Chlamydomonas</taxon>
    </lineage>
</organism>
<comment type="caution">
    <text evidence="20">The sequence shown here is derived from an EMBL/GenBank/DDBJ whole genome shotgun (WGS) entry which is preliminary data.</text>
</comment>
<evidence type="ECO:0000256" key="17">
    <source>
        <dbReference type="PROSITE-ProRule" id="PRU00134"/>
    </source>
</evidence>
<evidence type="ECO:0000256" key="12">
    <source>
        <dbReference type="ARBA" id="ARBA00022989"/>
    </source>
</evidence>
<evidence type="ECO:0000256" key="4">
    <source>
        <dbReference type="ARBA" id="ARBA00022640"/>
    </source>
</evidence>
<keyword evidence="5" id="KW-0808">Transferase</keyword>
<name>A0A835W6Y5_CHLIN</name>
<evidence type="ECO:0000256" key="8">
    <source>
        <dbReference type="ARBA" id="ARBA00022771"/>
    </source>
</evidence>
<evidence type="ECO:0000256" key="10">
    <source>
        <dbReference type="ARBA" id="ARBA00022833"/>
    </source>
</evidence>
<dbReference type="GO" id="GO:0016020">
    <property type="term" value="C:membrane"/>
    <property type="evidence" value="ECO:0007669"/>
    <property type="project" value="UniProtKB-SubCell"/>
</dbReference>
<evidence type="ECO:0000256" key="9">
    <source>
        <dbReference type="ARBA" id="ARBA00022777"/>
    </source>
</evidence>
<dbReference type="AlphaFoldDB" id="A0A835W6Y5"/>
<keyword evidence="13" id="KW-0472">Membrane</keyword>
<feature type="region of interest" description="Disordered" evidence="18">
    <location>
        <begin position="812"/>
        <end position="859"/>
    </location>
</feature>
<gene>
    <name evidence="20" type="ORF">HXX76_005464</name>
</gene>
<dbReference type="EC" id="2.7.1.182" evidence="15"/>
<proteinExistence type="inferred from homology"/>
<sequence>MPQARAGSAATRPATVSDFFQVEEAQAAAVAASERAAAAAERAVASAGFATALKAVAEGRDVPARILSRFTSKSIDLWLDLADPFGLLAILGWAVRKAARVLAQQQLRQLEGERGPRSEDEALRQLLWHARQLLAVFSQVLRGRGEDSGALARAALQAQLPQALVGLCAALVLPGFECCGGSSERGGGGGGGNLRNASSGGSDTNSGFPSSTSTSAAGNANLRLDLLTCVAWCSNSMRLVLGSSAPGAVVCLLESGLIEAMTAALVRAQTAECGRTCGSASSSGSSGGAKLTKSCFGMWLREGTDGGKAWHTWISLFVMVATYTPIPSPRTWFGRGMDGHDVACQQERGRRAALSGPGVQFFIAQLLVALTNRCQPDAAAGAAGAAAGAGGAVTGTCNGGAASDGGGRPPLPQHIPQPRWFGLPARLLASPLLAPPGLTVSATGDSLMEAVELAAQVWNLTVSGPQLPRLGQPPPAELFASFPHGPVMRKVVAGTATPAEAAAAAAAEAAAVPQLHPPSFTAVQVYEMTHAALAVALELAAPSATCVDAPILLSRLLMELKPRQAAARLPGLWLLLPRALARLADAATTDTSPSTGICPADAAGGETFTWMHGPRWLLQHVGLLLQLQLPQPPPLSPPPACVTDSGVPAATATASAATAAAHARPDWAAPDFSLRCALSSGLLPALEGLLRRSCRDAAAAAAAAAGTGGEAAIERFLDAAHLASWALNAVLRTSGVWPAILAHAPLPEVASLLVTVGKMLTVLGDARAALWGQHRIVCADLDVKVVALNNVIVAALAEQAWALGPADHQIRQACSSSSTSSSSTGARDTIRRWSDDSSSSSSSSSAVGSSGREHQGEEYPGHRMLGAATFPALPAAGLVLPINNRIHPDSIQLDLNWMAAAGGCPPAGSVAAHQQQRLTAFALARWLPPLMRHAVRSVTDAPAYAVDAELNYHMLLCQIAFTAACHSLNTSEAGGATPAAAAAAAEAAAGWSRFLMDDLDTAAWLEQMQATAAALGTQPAAGEPPGRADGAMKMVEHLKEAMLHLAQVATPAAPPAPSHEPVGMTAADVEAVEAMRAVGVVLAAALAMPAGAEAVPAGGAAVSRLWPDHASVAAVPGEAGLALCGNPACSSLVGGSEAGLMAAGGEEAGGSRRRIKTCARCRGVRYCCGACQLQHWMQGGHREACPGWQQRKGSDK</sequence>
<dbReference type="EMBL" id="JAEHOC010000010">
    <property type="protein sequence ID" value="KAG2437846.1"/>
    <property type="molecule type" value="Genomic_DNA"/>
</dbReference>
<dbReference type="InterPro" id="IPR002893">
    <property type="entry name" value="Znf_MYND"/>
</dbReference>
<evidence type="ECO:0000256" key="1">
    <source>
        <dbReference type="ARBA" id="ARBA00004508"/>
    </source>
</evidence>
<keyword evidence="3" id="KW-0150">Chloroplast</keyword>
<dbReference type="InterPro" id="IPR039606">
    <property type="entry name" value="Phytol/farnesol_kinase"/>
</dbReference>
<dbReference type="Pfam" id="PF01753">
    <property type="entry name" value="zf-MYND"/>
    <property type="match status" value="1"/>
</dbReference>
<comment type="subcellular location">
    <subcellularLocation>
        <location evidence="1">Plastid</location>
        <location evidence="1">Chloroplast membrane</location>
        <topology evidence="1">Multi-pass membrane protein</topology>
    </subcellularLocation>
</comment>
<evidence type="ECO:0000256" key="13">
    <source>
        <dbReference type="ARBA" id="ARBA00023136"/>
    </source>
</evidence>
<dbReference type="OrthoDB" id="538912at2759"/>
<protein>
    <recommendedName>
        <fullName evidence="15">phytol kinase</fullName>
        <ecNumber evidence="15">2.7.1.182</ecNumber>
    </recommendedName>
</protein>
<dbReference type="GO" id="GO:0009507">
    <property type="term" value="C:chloroplast"/>
    <property type="evidence" value="ECO:0007669"/>
    <property type="project" value="UniProtKB-SubCell"/>
</dbReference>
<keyword evidence="9" id="KW-0418">Kinase</keyword>
<evidence type="ECO:0000256" key="3">
    <source>
        <dbReference type="ARBA" id="ARBA00022528"/>
    </source>
</evidence>
<keyword evidence="10" id="KW-0862">Zinc</keyword>
<evidence type="ECO:0000259" key="19">
    <source>
        <dbReference type="PROSITE" id="PS50865"/>
    </source>
</evidence>
<feature type="domain" description="MYND-type" evidence="19">
    <location>
        <begin position="1121"/>
        <end position="1185"/>
    </location>
</feature>
<feature type="region of interest" description="Disordered" evidence="18">
    <location>
        <begin position="185"/>
        <end position="212"/>
    </location>
</feature>
<dbReference type="SUPFAM" id="SSF144232">
    <property type="entry name" value="HIT/MYND zinc finger-like"/>
    <property type="match status" value="1"/>
</dbReference>
<dbReference type="GO" id="GO:0008270">
    <property type="term" value="F:zinc ion binding"/>
    <property type="evidence" value="ECO:0007669"/>
    <property type="project" value="UniProtKB-KW"/>
</dbReference>
<evidence type="ECO:0000256" key="16">
    <source>
        <dbReference type="ARBA" id="ARBA00048889"/>
    </source>
</evidence>
<keyword evidence="4" id="KW-0934">Plastid</keyword>
<evidence type="ECO:0000256" key="7">
    <source>
        <dbReference type="ARBA" id="ARBA00022723"/>
    </source>
</evidence>
<keyword evidence="11" id="KW-0809">Transit peptide</keyword>
<evidence type="ECO:0000256" key="5">
    <source>
        <dbReference type="ARBA" id="ARBA00022679"/>
    </source>
</evidence>
<dbReference type="GO" id="GO:0010276">
    <property type="term" value="F:phytol kinase activity"/>
    <property type="evidence" value="ECO:0007669"/>
    <property type="project" value="UniProtKB-EC"/>
</dbReference>
<comment type="catalytic activity">
    <reaction evidence="16">
        <text>phytol + CTP = phytyl phosphate + CDP + H(+)</text>
        <dbReference type="Rhea" id="RHEA:38055"/>
        <dbReference type="ChEBI" id="CHEBI:15378"/>
        <dbReference type="ChEBI" id="CHEBI:17327"/>
        <dbReference type="ChEBI" id="CHEBI:37563"/>
        <dbReference type="ChEBI" id="CHEBI:58069"/>
        <dbReference type="ChEBI" id="CHEBI:75483"/>
        <dbReference type="EC" id="2.7.1.182"/>
    </reaction>
</comment>
<accession>A0A835W6Y5</accession>
<evidence type="ECO:0000313" key="20">
    <source>
        <dbReference type="EMBL" id="KAG2437846.1"/>
    </source>
</evidence>
<evidence type="ECO:0000256" key="11">
    <source>
        <dbReference type="ARBA" id="ARBA00022946"/>
    </source>
</evidence>
<dbReference type="Gene3D" id="6.10.140.2220">
    <property type="match status" value="1"/>
</dbReference>
<keyword evidence="7" id="KW-0479">Metal-binding</keyword>
<evidence type="ECO:0000256" key="2">
    <source>
        <dbReference type="ARBA" id="ARBA00010794"/>
    </source>
</evidence>
<keyword evidence="12" id="KW-1133">Transmembrane helix</keyword>
<keyword evidence="8 17" id="KW-0863">Zinc-finger</keyword>
<dbReference type="PROSITE" id="PS50865">
    <property type="entry name" value="ZF_MYND_2"/>
    <property type="match status" value="1"/>
</dbReference>
<dbReference type="PANTHER" id="PTHR32523">
    <property type="entry name" value="PHYTOL KINASE 1, CHLOROPLASTIC"/>
    <property type="match status" value="1"/>
</dbReference>
<evidence type="ECO:0000256" key="18">
    <source>
        <dbReference type="SAM" id="MobiDB-lite"/>
    </source>
</evidence>
<reference evidence="20" key="1">
    <citation type="journal article" date="2020" name="bioRxiv">
        <title>Comparative genomics of Chlamydomonas.</title>
        <authorList>
            <person name="Craig R.J."/>
            <person name="Hasan A.R."/>
            <person name="Ness R.W."/>
            <person name="Keightley P.D."/>
        </authorList>
    </citation>
    <scope>NUCLEOTIDE SEQUENCE</scope>
    <source>
        <strain evidence="20">SAG 7.73</strain>
    </source>
</reference>